<feature type="transmembrane region" description="Helical" evidence="7">
    <location>
        <begin position="78"/>
        <end position="97"/>
    </location>
</feature>
<evidence type="ECO:0000256" key="2">
    <source>
        <dbReference type="ARBA" id="ARBA00022448"/>
    </source>
</evidence>
<dbReference type="RefSeq" id="WP_005291233.1">
    <property type="nucleotide sequence ID" value="NZ_CM000961.1"/>
</dbReference>
<feature type="transmembrane region" description="Helical" evidence="7">
    <location>
        <begin position="364"/>
        <end position="385"/>
    </location>
</feature>
<accession>D7WE55</accession>
<dbReference type="EMBL" id="ACLJ02000003">
    <property type="protein sequence ID" value="EFK54409.1"/>
    <property type="molecule type" value="Genomic_DNA"/>
</dbReference>
<gene>
    <name evidence="8" type="ORF">HMPREF0291_12067</name>
</gene>
<feature type="transmembrane region" description="Helical" evidence="7">
    <location>
        <begin position="391"/>
        <end position="409"/>
    </location>
</feature>
<keyword evidence="9" id="KW-1185">Reference proteome</keyword>
<dbReference type="Pfam" id="PF07690">
    <property type="entry name" value="MFS_1"/>
    <property type="match status" value="1"/>
</dbReference>
<organism evidence="8 9">
    <name type="scientific">Corynebacterium genitalium ATCC 33030</name>
    <dbReference type="NCBI Taxonomy" id="585529"/>
    <lineage>
        <taxon>Bacteria</taxon>
        <taxon>Bacillati</taxon>
        <taxon>Actinomycetota</taxon>
        <taxon>Actinomycetes</taxon>
        <taxon>Mycobacteriales</taxon>
        <taxon>Corynebacteriaceae</taxon>
        <taxon>Corynebacterium</taxon>
    </lineage>
</organism>
<evidence type="ECO:0000256" key="7">
    <source>
        <dbReference type="SAM" id="Phobius"/>
    </source>
</evidence>
<feature type="transmembrane region" description="Helical" evidence="7">
    <location>
        <begin position="52"/>
        <end position="71"/>
    </location>
</feature>
<feature type="transmembrane region" description="Helical" evidence="7">
    <location>
        <begin position="300"/>
        <end position="319"/>
    </location>
</feature>
<keyword evidence="4 7" id="KW-0812">Transmembrane</keyword>
<sequence>MTRTFTPKDSKTVFMSVVAFLISAGWAANHFASVLVVLRENQDMSTLLVNSAYGIYALGLFPCLIAGGLIADRFGSRPAVMVGATVAMLGNIALMFWQEHPAVLLGARFVVGLGVGLVVSAGTAWAGRLRGTEGTTLAGIFLTSGFMLGPIASGIIAHTVSASNAIYIPYVASILLSLCAIVFSFIVGDVPHTREVLHQEVDEEDIQRDALDDADDADGAHDADELAPAVEQSAGKALATAFPMGLWVFACMTCAIVTLSGRVGQYFESGAFLPGVAAVTAFGSGLVIQAIGRKMNFGPYSGVVGALCAVTGMTLVALGGASPSMVMFIVASVFLGLAYGLCLREGLLDVDTFSPPEKRGSVIGIYYVATYIGFGFPPLIEWLSGFVGPSLPYWVLAVLALASATIRTVQIRSGYLTRPQAA</sequence>
<dbReference type="GO" id="GO:0022857">
    <property type="term" value="F:transmembrane transporter activity"/>
    <property type="evidence" value="ECO:0007669"/>
    <property type="project" value="InterPro"/>
</dbReference>
<dbReference type="Proteomes" id="UP000004208">
    <property type="component" value="Unassembled WGS sequence"/>
</dbReference>
<name>D7WE55_9CORY</name>
<feature type="transmembrane region" description="Helical" evidence="7">
    <location>
        <begin position="137"/>
        <end position="160"/>
    </location>
</feature>
<feature type="transmembrane region" description="Helical" evidence="7">
    <location>
        <begin position="325"/>
        <end position="343"/>
    </location>
</feature>
<feature type="transmembrane region" description="Helical" evidence="7">
    <location>
        <begin position="237"/>
        <end position="259"/>
    </location>
</feature>
<evidence type="ECO:0000313" key="9">
    <source>
        <dbReference type="Proteomes" id="UP000004208"/>
    </source>
</evidence>
<dbReference type="InterPro" id="IPR011701">
    <property type="entry name" value="MFS"/>
</dbReference>
<reference evidence="8" key="1">
    <citation type="submission" date="2010-06" db="EMBL/GenBank/DDBJ databases">
        <authorList>
            <person name="Muzny D."/>
            <person name="Qin X."/>
            <person name="Buhay C."/>
            <person name="Dugan-Rocha S."/>
            <person name="Ding Y."/>
            <person name="Chen G."/>
            <person name="Hawes A."/>
            <person name="Holder M."/>
            <person name="Jhangiani S."/>
            <person name="Johnson A."/>
            <person name="Khan Z."/>
            <person name="Li Z."/>
            <person name="Liu W."/>
            <person name="Liu X."/>
            <person name="Perez L."/>
            <person name="Shen H."/>
            <person name="Wang Q."/>
            <person name="Watt J."/>
            <person name="Xi L."/>
            <person name="Xin Y."/>
            <person name="Zhou J."/>
            <person name="Deng J."/>
            <person name="Jiang H."/>
            <person name="Liu Y."/>
            <person name="Qu J."/>
            <person name="Song X.-Z."/>
            <person name="Zhang L."/>
            <person name="Villasana D."/>
            <person name="Johnson A."/>
            <person name="Liu J."/>
            <person name="Liyanage D."/>
            <person name="Lorensuhewa L."/>
            <person name="Robinson T."/>
            <person name="Song A."/>
            <person name="Song B.-B."/>
            <person name="Dinh H."/>
            <person name="Thornton R."/>
            <person name="Coyle M."/>
            <person name="Francisco L."/>
            <person name="Jackson L."/>
            <person name="Javaid M."/>
            <person name="Korchina V."/>
            <person name="Kovar C."/>
            <person name="Mata R."/>
            <person name="Mathew T."/>
            <person name="Ngo R."/>
            <person name="Nguyen L."/>
            <person name="Nguyen N."/>
            <person name="Okwuonu G."/>
            <person name="Ongeri F."/>
            <person name="Pham C."/>
            <person name="Simmons D."/>
            <person name="Wilczek-Boney K."/>
            <person name="Hale W."/>
            <person name="Jakkamsetti A."/>
            <person name="Pham P."/>
            <person name="Ruth R."/>
            <person name="San Lucas F."/>
            <person name="Warren J."/>
            <person name="Zhang J."/>
            <person name="Zhao Z."/>
            <person name="Zhou C."/>
            <person name="Zhu D."/>
            <person name="Lee S."/>
            <person name="Bess C."/>
            <person name="Blankenburg K."/>
            <person name="Forbes L."/>
            <person name="Fu Q."/>
            <person name="Gubbala S."/>
            <person name="Hirani K."/>
            <person name="Jayaseelan J.C."/>
            <person name="Lara F."/>
            <person name="Munidasa M."/>
            <person name="Palculict T."/>
            <person name="Patil S."/>
            <person name="Pu L.-L."/>
            <person name="Saada N."/>
            <person name="Tang L."/>
            <person name="Weissenberger G."/>
            <person name="Zhu Y."/>
            <person name="Hemphill L."/>
            <person name="Shang Y."/>
            <person name="Youmans B."/>
            <person name="Ayvaz T."/>
            <person name="Ross M."/>
            <person name="Santibanez J."/>
            <person name="Aqrawi P."/>
            <person name="Gross S."/>
            <person name="Joshi V."/>
            <person name="Fowler G."/>
            <person name="Nazareth L."/>
            <person name="Reid J."/>
            <person name="Worley K."/>
            <person name="Petrosino J."/>
            <person name="Highlander S."/>
            <person name="Gibbs R."/>
        </authorList>
    </citation>
    <scope>NUCLEOTIDE SEQUENCE [LARGE SCALE GENOMIC DNA]</scope>
    <source>
        <strain evidence="8">ATCC 33030</strain>
    </source>
</reference>
<dbReference type="HOGENOM" id="CLU_038683_1_0_11"/>
<keyword evidence="3" id="KW-1003">Cell membrane</keyword>
<keyword evidence="5 7" id="KW-1133">Transmembrane helix</keyword>
<comment type="caution">
    <text evidence="8">The sequence shown here is derived from an EMBL/GenBank/DDBJ whole genome shotgun (WGS) entry which is preliminary data.</text>
</comment>
<feature type="transmembrane region" description="Helical" evidence="7">
    <location>
        <begin position="271"/>
        <end position="288"/>
    </location>
</feature>
<evidence type="ECO:0000256" key="5">
    <source>
        <dbReference type="ARBA" id="ARBA00022989"/>
    </source>
</evidence>
<feature type="transmembrane region" description="Helical" evidence="7">
    <location>
        <begin position="166"/>
        <end position="187"/>
    </location>
</feature>
<evidence type="ECO:0000256" key="1">
    <source>
        <dbReference type="ARBA" id="ARBA00004651"/>
    </source>
</evidence>
<dbReference type="SUPFAM" id="SSF103473">
    <property type="entry name" value="MFS general substrate transporter"/>
    <property type="match status" value="1"/>
</dbReference>
<proteinExistence type="predicted"/>
<dbReference type="PANTHER" id="PTHR23517:SF13">
    <property type="entry name" value="MAJOR FACILITATOR SUPERFAMILY MFS_1"/>
    <property type="match status" value="1"/>
</dbReference>
<dbReference type="AlphaFoldDB" id="D7WE55"/>
<dbReference type="Gene3D" id="1.20.1250.20">
    <property type="entry name" value="MFS general substrate transporter like domains"/>
    <property type="match status" value="2"/>
</dbReference>
<dbReference type="OrthoDB" id="5242249at2"/>
<protein>
    <submittedName>
        <fullName evidence="8">Transporter, major facilitator family protein</fullName>
    </submittedName>
</protein>
<keyword evidence="2" id="KW-0813">Transport</keyword>
<evidence type="ECO:0000256" key="3">
    <source>
        <dbReference type="ARBA" id="ARBA00022475"/>
    </source>
</evidence>
<comment type="subcellular location">
    <subcellularLocation>
        <location evidence="1">Cell membrane</location>
        <topology evidence="1">Multi-pass membrane protein</topology>
    </subcellularLocation>
</comment>
<dbReference type="InterPro" id="IPR050171">
    <property type="entry name" value="MFS_Transporters"/>
</dbReference>
<evidence type="ECO:0000313" key="8">
    <source>
        <dbReference type="EMBL" id="EFK54409.1"/>
    </source>
</evidence>
<evidence type="ECO:0000256" key="6">
    <source>
        <dbReference type="ARBA" id="ARBA00023136"/>
    </source>
</evidence>
<feature type="transmembrane region" description="Helical" evidence="7">
    <location>
        <begin position="12"/>
        <end position="32"/>
    </location>
</feature>
<dbReference type="GO" id="GO:0005886">
    <property type="term" value="C:plasma membrane"/>
    <property type="evidence" value="ECO:0007669"/>
    <property type="project" value="UniProtKB-SubCell"/>
</dbReference>
<dbReference type="InterPro" id="IPR036259">
    <property type="entry name" value="MFS_trans_sf"/>
</dbReference>
<keyword evidence="6 7" id="KW-0472">Membrane</keyword>
<dbReference type="eggNOG" id="COG0477">
    <property type="taxonomic scope" value="Bacteria"/>
</dbReference>
<evidence type="ECO:0000256" key="4">
    <source>
        <dbReference type="ARBA" id="ARBA00022692"/>
    </source>
</evidence>
<feature type="transmembrane region" description="Helical" evidence="7">
    <location>
        <begin position="103"/>
        <end position="125"/>
    </location>
</feature>
<dbReference type="STRING" id="585529.HMPREF0291_12067"/>
<dbReference type="PANTHER" id="PTHR23517">
    <property type="entry name" value="RESISTANCE PROTEIN MDTM, PUTATIVE-RELATED-RELATED"/>
    <property type="match status" value="1"/>
</dbReference>